<keyword evidence="3" id="KW-1003">Cell membrane</keyword>
<comment type="similarity">
    <text evidence="2">Belongs to the UPF0126 family.</text>
</comment>
<feature type="transmembrane region" description="Helical" evidence="7">
    <location>
        <begin position="60"/>
        <end position="77"/>
    </location>
</feature>
<evidence type="ECO:0000313" key="9">
    <source>
        <dbReference type="EMBL" id="EHP43052.1"/>
    </source>
</evidence>
<accession>H1S344</accession>
<feature type="transmembrane region" description="Helical" evidence="7">
    <location>
        <begin position="27"/>
        <end position="48"/>
    </location>
</feature>
<evidence type="ECO:0000256" key="2">
    <source>
        <dbReference type="ARBA" id="ARBA00008193"/>
    </source>
</evidence>
<evidence type="ECO:0000256" key="1">
    <source>
        <dbReference type="ARBA" id="ARBA00004651"/>
    </source>
</evidence>
<gene>
    <name evidence="9" type="ORF">OR16_10793</name>
</gene>
<comment type="subcellular location">
    <subcellularLocation>
        <location evidence="1">Cell membrane</location>
        <topology evidence="1">Multi-pass membrane protein</topology>
    </subcellularLocation>
</comment>
<dbReference type="PANTHER" id="PTHR30506:SF3">
    <property type="entry name" value="UPF0126 INNER MEMBRANE PROTEIN YADS-RELATED"/>
    <property type="match status" value="1"/>
</dbReference>
<feature type="transmembrane region" description="Helical" evidence="7">
    <location>
        <begin position="167"/>
        <end position="187"/>
    </location>
</feature>
<dbReference type="PANTHER" id="PTHR30506">
    <property type="entry name" value="INNER MEMBRANE PROTEIN"/>
    <property type="match status" value="1"/>
</dbReference>
<evidence type="ECO:0000256" key="7">
    <source>
        <dbReference type="SAM" id="Phobius"/>
    </source>
</evidence>
<feature type="domain" description="Glycine transporter" evidence="8">
    <location>
        <begin position="90"/>
        <end position="161"/>
    </location>
</feature>
<comment type="caution">
    <text evidence="9">The sequence shown here is derived from an EMBL/GenBank/DDBJ whole genome shotgun (WGS) entry which is preliminary data.</text>
</comment>
<dbReference type="Proteomes" id="UP000005808">
    <property type="component" value="Unassembled WGS sequence"/>
</dbReference>
<protein>
    <recommendedName>
        <fullName evidence="8">Glycine transporter domain-containing protein</fullName>
    </recommendedName>
</protein>
<feature type="transmembrane region" description="Helical" evidence="7">
    <location>
        <begin position="83"/>
        <end position="102"/>
    </location>
</feature>
<evidence type="ECO:0000256" key="3">
    <source>
        <dbReference type="ARBA" id="ARBA00022475"/>
    </source>
</evidence>
<dbReference type="PATRIC" id="fig|1127483.3.peg.2158"/>
<feature type="transmembrane region" description="Helical" evidence="7">
    <location>
        <begin position="142"/>
        <end position="160"/>
    </location>
</feature>
<evidence type="ECO:0000256" key="6">
    <source>
        <dbReference type="ARBA" id="ARBA00023136"/>
    </source>
</evidence>
<proteinExistence type="inferred from homology"/>
<organism evidence="9 10">
    <name type="scientific">Cupriavidus basilensis OR16</name>
    <dbReference type="NCBI Taxonomy" id="1127483"/>
    <lineage>
        <taxon>Bacteria</taxon>
        <taxon>Pseudomonadati</taxon>
        <taxon>Pseudomonadota</taxon>
        <taxon>Betaproteobacteria</taxon>
        <taxon>Burkholderiales</taxon>
        <taxon>Burkholderiaceae</taxon>
        <taxon>Cupriavidus</taxon>
    </lineage>
</organism>
<keyword evidence="4 7" id="KW-0812">Transmembrane</keyword>
<dbReference type="InterPro" id="IPR005115">
    <property type="entry name" value="Gly_transporter"/>
</dbReference>
<dbReference type="GO" id="GO:0005886">
    <property type="term" value="C:plasma membrane"/>
    <property type="evidence" value="ECO:0007669"/>
    <property type="project" value="UniProtKB-SubCell"/>
</dbReference>
<dbReference type="EMBL" id="AHJE01000023">
    <property type="protein sequence ID" value="EHP43052.1"/>
    <property type="molecule type" value="Genomic_DNA"/>
</dbReference>
<evidence type="ECO:0000256" key="5">
    <source>
        <dbReference type="ARBA" id="ARBA00022989"/>
    </source>
</evidence>
<dbReference type="AlphaFoldDB" id="H1S344"/>
<dbReference type="Pfam" id="PF03458">
    <property type="entry name" value="Gly_transporter"/>
    <property type="match status" value="2"/>
</dbReference>
<keyword evidence="6 7" id="KW-0472">Membrane</keyword>
<evidence type="ECO:0000313" key="10">
    <source>
        <dbReference type="Proteomes" id="UP000005808"/>
    </source>
</evidence>
<sequence>MLAADLAGTTVFAVEGAIVGMRHGLDLLGVLVVALVTAVGGGILRDLLIGAAPPNAIRDWRYPVLAVLAGTAAFVFHSAAQGFTGPLILVLDAAGLALFAVAGVQKATLYGVGPFIATLMGTLTGVGGGVVRDMLLARVPTVLSADIYATAAWLGSAVFVSARAIRLPPAVAALAAGASCFALRLLAVQNNWHLPKVPVW</sequence>
<reference evidence="9 10" key="1">
    <citation type="journal article" date="2012" name="J. Bacteriol.">
        <title>De Novo Genome Project of Cupriavidus basilensis OR16.</title>
        <authorList>
            <person name="Cserhati M."/>
            <person name="Kriszt B."/>
            <person name="Szoboszlay S."/>
            <person name="Toth A."/>
            <person name="Szabo I."/>
            <person name="Tancsics A."/>
            <person name="Nagy I."/>
            <person name="Horvath B."/>
            <person name="Nagy I."/>
            <person name="Kukolya J."/>
        </authorList>
    </citation>
    <scope>NUCLEOTIDE SEQUENCE [LARGE SCALE GENOMIC DNA]</scope>
    <source>
        <strain evidence="9 10">OR16</strain>
    </source>
</reference>
<feature type="transmembrane region" description="Helical" evidence="7">
    <location>
        <begin position="109"/>
        <end position="130"/>
    </location>
</feature>
<keyword evidence="5 7" id="KW-1133">Transmembrane helix</keyword>
<evidence type="ECO:0000259" key="8">
    <source>
        <dbReference type="Pfam" id="PF03458"/>
    </source>
</evidence>
<name>H1S344_9BURK</name>
<feature type="domain" description="Glycine transporter" evidence="8">
    <location>
        <begin position="3"/>
        <end position="77"/>
    </location>
</feature>
<evidence type="ECO:0000256" key="4">
    <source>
        <dbReference type="ARBA" id="ARBA00022692"/>
    </source>
</evidence>